<reference evidence="1 2" key="1">
    <citation type="submission" date="2018-10" db="EMBL/GenBank/DDBJ databases">
        <title>Isolation from cow dung.</title>
        <authorList>
            <person name="Ling L."/>
        </authorList>
    </citation>
    <scope>NUCLEOTIDE SEQUENCE [LARGE SCALE GENOMIC DNA]</scope>
    <source>
        <strain evidence="1 2">NEAU-LL90</strain>
    </source>
</reference>
<organism evidence="1 2">
    <name type="scientific">Nocardia stercoris</name>
    <dbReference type="NCBI Taxonomy" id="2483361"/>
    <lineage>
        <taxon>Bacteria</taxon>
        <taxon>Bacillati</taxon>
        <taxon>Actinomycetota</taxon>
        <taxon>Actinomycetes</taxon>
        <taxon>Mycobacteriales</taxon>
        <taxon>Nocardiaceae</taxon>
        <taxon>Nocardia</taxon>
    </lineage>
</organism>
<keyword evidence="2" id="KW-1185">Reference proteome</keyword>
<protein>
    <submittedName>
        <fullName evidence="1">NAD(P)-dependent oxidoreductase</fullName>
    </submittedName>
</protein>
<comment type="caution">
    <text evidence="1">The sequence shown here is derived from an EMBL/GenBank/DDBJ whole genome shotgun (WGS) entry which is preliminary data.</text>
</comment>
<evidence type="ECO:0000313" key="2">
    <source>
        <dbReference type="Proteomes" id="UP000279275"/>
    </source>
</evidence>
<dbReference type="EMBL" id="RFFH01000007">
    <property type="protein sequence ID" value="RMI31455.1"/>
    <property type="molecule type" value="Genomic_DNA"/>
</dbReference>
<dbReference type="InterPro" id="IPR036291">
    <property type="entry name" value="NAD(P)-bd_dom_sf"/>
</dbReference>
<dbReference type="AlphaFoldDB" id="A0A3M2L6B4"/>
<dbReference type="RefSeq" id="WP_122189405.1">
    <property type="nucleotide sequence ID" value="NZ_RFFH01000007.1"/>
</dbReference>
<sequence>MTTIALLHPGRMGAPVAAHLALAGNDVIWHPPGRSADSQRRADTAGLRPVTDPVELLSEADIVISICPWDAADQVVSILDDRRYEPSTIFRALADPTSAPTVVLVNPAAANRLRRREAAGSGPDR</sequence>
<name>A0A3M2L6B4_9NOCA</name>
<dbReference type="Proteomes" id="UP000279275">
    <property type="component" value="Unassembled WGS sequence"/>
</dbReference>
<evidence type="ECO:0000313" key="1">
    <source>
        <dbReference type="EMBL" id="RMI31455.1"/>
    </source>
</evidence>
<dbReference type="OrthoDB" id="1271986at2"/>
<dbReference type="Gene3D" id="3.40.50.720">
    <property type="entry name" value="NAD(P)-binding Rossmann-like Domain"/>
    <property type="match status" value="1"/>
</dbReference>
<proteinExistence type="predicted"/>
<accession>A0A3M2L6B4</accession>
<dbReference type="SUPFAM" id="SSF51735">
    <property type="entry name" value="NAD(P)-binding Rossmann-fold domains"/>
    <property type="match status" value="1"/>
</dbReference>
<gene>
    <name evidence="1" type="ORF">EBN03_19135</name>
</gene>